<organism evidence="11 12">
    <name type="scientific">Parenemella sanctibonifatiensis</name>
    <dbReference type="NCBI Taxonomy" id="2016505"/>
    <lineage>
        <taxon>Bacteria</taxon>
        <taxon>Bacillati</taxon>
        <taxon>Actinomycetota</taxon>
        <taxon>Actinomycetes</taxon>
        <taxon>Propionibacteriales</taxon>
        <taxon>Propionibacteriaceae</taxon>
        <taxon>Parenemella</taxon>
    </lineage>
</organism>
<comment type="caution">
    <text evidence="11">The sequence shown here is derived from an EMBL/GenBank/DDBJ whole genome shotgun (WGS) entry which is preliminary data.</text>
</comment>
<gene>
    <name evidence="11" type="ORF">CGZ91_04540</name>
    <name evidence="10" type="ORF">CGZ92_10205</name>
</gene>
<dbReference type="Pfam" id="PF26314">
    <property type="entry name" value="MptA_B_family"/>
    <property type="match status" value="1"/>
</dbReference>
<evidence type="ECO:0000256" key="2">
    <source>
        <dbReference type="ARBA" id="ARBA00022676"/>
    </source>
</evidence>
<dbReference type="NCBIfam" id="NF038066">
    <property type="entry name" value="MptB"/>
    <property type="match status" value="1"/>
</dbReference>
<feature type="transmembrane region" description="Helical" evidence="9">
    <location>
        <begin position="366"/>
        <end position="387"/>
    </location>
</feature>
<evidence type="ECO:0000256" key="9">
    <source>
        <dbReference type="SAM" id="Phobius"/>
    </source>
</evidence>
<evidence type="ECO:0000256" key="1">
    <source>
        <dbReference type="ARBA" id="ARBA00004141"/>
    </source>
</evidence>
<feature type="transmembrane region" description="Helical" evidence="9">
    <location>
        <begin position="199"/>
        <end position="222"/>
    </location>
</feature>
<dbReference type="OrthoDB" id="5242303at2"/>
<evidence type="ECO:0000313" key="12">
    <source>
        <dbReference type="Proteomes" id="UP000216300"/>
    </source>
</evidence>
<protein>
    <recommendedName>
        <fullName evidence="14">DUF2029 domain-containing protein</fullName>
    </recommendedName>
</protein>
<evidence type="ECO:0000313" key="10">
    <source>
        <dbReference type="EMBL" id="OYN85853.1"/>
    </source>
</evidence>
<feature type="region of interest" description="Disordered" evidence="8">
    <location>
        <begin position="539"/>
        <end position="572"/>
    </location>
</feature>
<evidence type="ECO:0000256" key="7">
    <source>
        <dbReference type="ARBA" id="ARBA00043987"/>
    </source>
</evidence>
<keyword evidence="2" id="KW-0328">Glycosyltransferase</keyword>
<feature type="transmembrane region" description="Helical" evidence="9">
    <location>
        <begin position="272"/>
        <end position="297"/>
    </location>
</feature>
<dbReference type="Proteomes" id="UP000216533">
    <property type="component" value="Unassembled WGS sequence"/>
</dbReference>
<evidence type="ECO:0000313" key="13">
    <source>
        <dbReference type="Proteomes" id="UP000216533"/>
    </source>
</evidence>
<keyword evidence="5 9" id="KW-1133">Transmembrane helix</keyword>
<evidence type="ECO:0000256" key="5">
    <source>
        <dbReference type="ARBA" id="ARBA00022989"/>
    </source>
</evidence>
<dbReference type="GO" id="GO:0016757">
    <property type="term" value="F:glycosyltransferase activity"/>
    <property type="evidence" value="ECO:0007669"/>
    <property type="project" value="UniProtKB-KW"/>
</dbReference>
<proteinExistence type="inferred from homology"/>
<reference evidence="12 13" key="1">
    <citation type="submission" date="2017-07" db="EMBL/GenBank/DDBJ databases">
        <title>Draft whole genome sequences of clinical Proprionibacteriaceae strains.</title>
        <authorList>
            <person name="Bernier A.-M."/>
            <person name="Bernard K."/>
            <person name="Domingo M.-C."/>
        </authorList>
    </citation>
    <scope>NUCLEOTIDE SEQUENCE [LARGE SCALE GENOMIC DNA]</scope>
    <source>
        <strain evidence="11 12">NML 150081</strain>
        <strain evidence="10 13">NML 160184</strain>
    </source>
</reference>
<accession>A0A255EMJ9</accession>
<evidence type="ECO:0000256" key="3">
    <source>
        <dbReference type="ARBA" id="ARBA00022679"/>
    </source>
</evidence>
<keyword evidence="12" id="KW-1185">Reference proteome</keyword>
<evidence type="ECO:0000256" key="6">
    <source>
        <dbReference type="ARBA" id="ARBA00023136"/>
    </source>
</evidence>
<evidence type="ECO:0000313" key="11">
    <source>
        <dbReference type="EMBL" id="OYN92736.1"/>
    </source>
</evidence>
<keyword evidence="6 9" id="KW-0472">Membrane</keyword>
<feature type="transmembrane region" description="Helical" evidence="9">
    <location>
        <begin position="77"/>
        <end position="96"/>
    </location>
</feature>
<evidence type="ECO:0000256" key="8">
    <source>
        <dbReference type="SAM" id="MobiDB-lite"/>
    </source>
</evidence>
<keyword evidence="4 9" id="KW-0812">Transmembrane</keyword>
<dbReference type="RefSeq" id="WP_094451287.1">
    <property type="nucleotide sequence ID" value="NZ_NMVI01000023.1"/>
</dbReference>
<dbReference type="InterPro" id="IPR049829">
    <property type="entry name" value="MptA/B-like"/>
</dbReference>
<feature type="compositionally biased region" description="Polar residues" evidence="8">
    <location>
        <begin position="550"/>
        <end position="562"/>
    </location>
</feature>
<comment type="similarity">
    <text evidence="7">Belongs to the MptA/B family.</text>
</comment>
<accession>A0A255ECG3</accession>
<comment type="subcellular location">
    <subcellularLocation>
        <location evidence="1">Membrane</location>
        <topology evidence="1">Multi-pass membrane protein</topology>
    </subcellularLocation>
</comment>
<dbReference type="EMBL" id="NMVI01000023">
    <property type="protein sequence ID" value="OYN85853.1"/>
    <property type="molecule type" value="Genomic_DNA"/>
</dbReference>
<keyword evidence="3" id="KW-0808">Transferase</keyword>
<evidence type="ECO:0008006" key="14">
    <source>
        <dbReference type="Google" id="ProtNLM"/>
    </source>
</evidence>
<feature type="transmembrane region" description="Helical" evidence="9">
    <location>
        <begin position="21"/>
        <end position="41"/>
    </location>
</feature>
<evidence type="ECO:0000256" key="4">
    <source>
        <dbReference type="ARBA" id="ARBA00022692"/>
    </source>
</evidence>
<dbReference type="EMBL" id="NMVJ01000001">
    <property type="protein sequence ID" value="OYN92736.1"/>
    <property type="molecule type" value="Genomic_DNA"/>
</dbReference>
<feature type="transmembrane region" description="Helical" evidence="9">
    <location>
        <begin position="309"/>
        <end position="327"/>
    </location>
</feature>
<feature type="transmembrane region" description="Helical" evidence="9">
    <location>
        <begin position="108"/>
        <end position="136"/>
    </location>
</feature>
<dbReference type="Proteomes" id="UP000216300">
    <property type="component" value="Unassembled WGS sequence"/>
</dbReference>
<dbReference type="AlphaFoldDB" id="A0A255EMJ9"/>
<dbReference type="GO" id="GO:0016020">
    <property type="term" value="C:membrane"/>
    <property type="evidence" value="ECO:0007669"/>
    <property type="project" value="UniProtKB-SubCell"/>
</dbReference>
<name>A0A255EMJ9_9ACTN</name>
<sequence>MSETDRDATTFRASDQPWHRNPWVGMGGIVLASVITIAIAFSGPSAAAINPGPRHNLLPPWYLPGGWVDVNQWTASILLWSMIAIAGVALVVALRAMKAGWRPRPWRIFGLGALLNIATSLTLPLTSADVLMYAAYGRLQVLGIDPYQITPAEIFRQQYDPVLRWTERPWQDTPSVYGPIASFTQWLANILGGESMHNIVFWLQMFGLIPLLVTCFIVVWLVRHDAQRAARASLLTIANPLLIWALTAGAHNEALSVVFAVAGIAFMRRGRWGALLAGVGIGLAGLVKVSLVFYGIAMLWGYRREPVKAGLVILGAAIPMGVGYLLISPGSLFASLRNAGYVSSGSWASYFLHWLTVMMGNPASKVVISVISYSAMVVLAWIFFQIIPRQQLPAPPRGPSRAVALELSGKPDPIAVTLRTALVLCAAWLLTSPYSLPWYDLLIWVPMGMLAATRLDVLVSVRVVFLSMAYATSRDLGWMSQVDWATQRIRDLASPAVQIGVVVAIVLWWHQEWLAKPTAERPYPLAWLRRRALRMQARLDRERAEAEPTDTPSETSEGQRTDPTPAEAGSGR</sequence>